<dbReference type="GO" id="GO:0005794">
    <property type="term" value="C:Golgi apparatus"/>
    <property type="evidence" value="ECO:0007669"/>
    <property type="project" value="TreeGrafter"/>
</dbReference>
<proteinExistence type="predicted"/>
<keyword evidence="2" id="KW-1185">Reference proteome</keyword>
<dbReference type="Gene3D" id="1.10.220.60">
    <property type="entry name" value="GRIP domain"/>
    <property type="match status" value="1"/>
</dbReference>
<dbReference type="AlphaFoldDB" id="A0A915EE39"/>
<accession>A0A915EE39</accession>
<dbReference type="Proteomes" id="UP000887574">
    <property type="component" value="Unplaced"/>
</dbReference>
<organism evidence="2 3">
    <name type="scientific">Ditylenchus dipsaci</name>
    <dbReference type="NCBI Taxonomy" id="166011"/>
    <lineage>
        <taxon>Eukaryota</taxon>
        <taxon>Metazoa</taxon>
        <taxon>Ecdysozoa</taxon>
        <taxon>Nematoda</taxon>
        <taxon>Chromadorea</taxon>
        <taxon>Rhabditida</taxon>
        <taxon>Tylenchina</taxon>
        <taxon>Tylenchomorpha</taxon>
        <taxon>Sphaerularioidea</taxon>
        <taxon>Anguinidae</taxon>
        <taxon>Anguininae</taxon>
        <taxon>Ditylenchus</taxon>
    </lineage>
</organism>
<dbReference type="SMART" id="SM00755">
    <property type="entry name" value="Grip"/>
    <property type="match status" value="1"/>
</dbReference>
<dbReference type="Gene3D" id="3.40.50.150">
    <property type="entry name" value="Vaccinia Virus protein VP39"/>
    <property type="match status" value="1"/>
</dbReference>
<dbReference type="PANTHER" id="PTHR19327:SF0">
    <property type="entry name" value="GOLGIN SUBFAMILY A MEMBER 4"/>
    <property type="match status" value="1"/>
</dbReference>
<sequence length="340" mass="38113">MNKKIEELHEENVHLSIKCNELESYHENYQFAKPTEAEYLKNVLYRYMAERETLGKEIVTIAKVIGTVAKFTNEQLDLVIKKEEARHQTWLGVNGSMGILRSTKLNIRRTGNIMTGEKPTSTLRLDSGKELVYASESAVKSNIVSNGFSQLTASHTQHSDLESGIYEGGLKVWEENHLKQDYFVGKKVFELGCGGALPTILALALGAEYAVVNDFNQFVLESFTSPNFKLNRIPSEKWSMVPGSWSSLLSDEKIQRKGFSVYFFDVIFSTETIYNEQNYVALHDAMDALLSASGSIFIAAKVYYFGLGTSIAAFESFVKNKVSSKSMSGGPHLQVYQEKC</sequence>
<evidence type="ECO:0000313" key="3">
    <source>
        <dbReference type="WBParaSite" id="jg4343"/>
    </source>
</evidence>
<dbReference type="WBParaSite" id="jg4343">
    <property type="protein sequence ID" value="jg4343"/>
    <property type="gene ID" value="jg4343"/>
</dbReference>
<dbReference type="SUPFAM" id="SSF101283">
    <property type="entry name" value="GRIP domain"/>
    <property type="match status" value="1"/>
</dbReference>
<feature type="domain" description="GRIP" evidence="1">
    <location>
        <begin position="30"/>
        <end position="82"/>
    </location>
</feature>
<dbReference type="PROSITE" id="PS50913">
    <property type="entry name" value="GRIP"/>
    <property type="match status" value="1"/>
</dbReference>
<reference evidence="3" key="1">
    <citation type="submission" date="2022-11" db="UniProtKB">
        <authorList>
            <consortium name="WormBaseParasite"/>
        </authorList>
    </citation>
    <scope>IDENTIFICATION</scope>
</reference>
<dbReference type="PANTHER" id="PTHR19327">
    <property type="entry name" value="GOLGIN"/>
    <property type="match status" value="1"/>
</dbReference>
<dbReference type="GO" id="GO:0031267">
    <property type="term" value="F:small GTPase binding"/>
    <property type="evidence" value="ECO:0007669"/>
    <property type="project" value="TreeGrafter"/>
</dbReference>
<dbReference type="Pfam" id="PF10294">
    <property type="entry name" value="Methyltransf_16"/>
    <property type="match status" value="1"/>
</dbReference>
<protein>
    <submittedName>
        <fullName evidence="3">GRIP domain-containing protein</fullName>
    </submittedName>
</protein>
<dbReference type="SUPFAM" id="SSF53335">
    <property type="entry name" value="S-adenosyl-L-methionine-dependent methyltransferases"/>
    <property type="match status" value="1"/>
</dbReference>
<evidence type="ECO:0000313" key="2">
    <source>
        <dbReference type="Proteomes" id="UP000887574"/>
    </source>
</evidence>
<dbReference type="GO" id="GO:0048193">
    <property type="term" value="P:Golgi vesicle transport"/>
    <property type="evidence" value="ECO:0007669"/>
    <property type="project" value="TreeGrafter"/>
</dbReference>
<dbReference type="Pfam" id="PF01465">
    <property type="entry name" value="GRIP"/>
    <property type="match status" value="1"/>
</dbReference>
<dbReference type="InterPro" id="IPR019410">
    <property type="entry name" value="Methyltransf_16"/>
</dbReference>
<name>A0A915EE39_9BILA</name>
<evidence type="ECO:0000259" key="1">
    <source>
        <dbReference type="PROSITE" id="PS50913"/>
    </source>
</evidence>
<dbReference type="InterPro" id="IPR029063">
    <property type="entry name" value="SAM-dependent_MTases_sf"/>
</dbReference>
<dbReference type="InterPro" id="IPR000237">
    <property type="entry name" value="GRIP_dom"/>
</dbReference>